<evidence type="ECO:0000256" key="6">
    <source>
        <dbReference type="SAM" id="Phobius"/>
    </source>
</evidence>
<feature type="transmembrane region" description="Helical" evidence="6">
    <location>
        <begin position="30"/>
        <end position="51"/>
    </location>
</feature>
<evidence type="ECO:0000313" key="9">
    <source>
        <dbReference type="Proteomes" id="UP001208570"/>
    </source>
</evidence>
<dbReference type="AlphaFoldDB" id="A0AAD9NHY4"/>
<evidence type="ECO:0000259" key="7">
    <source>
        <dbReference type="Pfam" id="PF12260"/>
    </source>
</evidence>
<comment type="subcellular location">
    <subcellularLocation>
        <location evidence="1">Secreted</location>
    </subcellularLocation>
</comment>
<proteinExistence type="inferred from homology"/>
<dbReference type="InterPro" id="IPR022049">
    <property type="entry name" value="FAM69_kinase_dom"/>
</dbReference>
<gene>
    <name evidence="8" type="ORF">LSH36_13g18000</name>
</gene>
<accession>A0AAD9NHY4</accession>
<dbReference type="InterPro" id="IPR011009">
    <property type="entry name" value="Kinase-like_dom_sf"/>
</dbReference>
<comment type="caution">
    <text evidence="8">The sequence shown here is derived from an EMBL/GenBank/DDBJ whole genome shotgun (WGS) entry which is preliminary data.</text>
</comment>
<dbReference type="InterPro" id="IPR020519">
    <property type="entry name" value="DIPK2A/B"/>
</dbReference>
<feature type="region of interest" description="Disordered" evidence="5">
    <location>
        <begin position="474"/>
        <end position="497"/>
    </location>
</feature>
<keyword evidence="3" id="KW-0964">Secreted</keyword>
<feature type="domain" description="FAM69 protein-kinase" evidence="7">
    <location>
        <begin position="246"/>
        <end position="445"/>
    </location>
</feature>
<keyword evidence="6" id="KW-0812">Transmembrane</keyword>
<dbReference type="PANTHER" id="PTHR32073">
    <property type="entry name" value="GH11358P"/>
    <property type="match status" value="1"/>
</dbReference>
<protein>
    <recommendedName>
        <fullName evidence="7">FAM69 protein-kinase domain-containing protein</fullName>
    </recommendedName>
</protein>
<name>A0AAD9NHY4_9ANNE</name>
<dbReference type="Pfam" id="PF12260">
    <property type="entry name" value="PIP49_C"/>
    <property type="match status" value="1"/>
</dbReference>
<evidence type="ECO:0000256" key="3">
    <source>
        <dbReference type="ARBA" id="ARBA00022525"/>
    </source>
</evidence>
<evidence type="ECO:0000256" key="4">
    <source>
        <dbReference type="ARBA" id="ARBA00022729"/>
    </source>
</evidence>
<organism evidence="8 9">
    <name type="scientific">Paralvinella palmiformis</name>
    <dbReference type="NCBI Taxonomy" id="53620"/>
    <lineage>
        <taxon>Eukaryota</taxon>
        <taxon>Metazoa</taxon>
        <taxon>Spiralia</taxon>
        <taxon>Lophotrochozoa</taxon>
        <taxon>Annelida</taxon>
        <taxon>Polychaeta</taxon>
        <taxon>Sedentaria</taxon>
        <taxon>Canalipalpata</taxon>
        <taxon>Terebellida</taxon>
        <taxon>Terebelliformia</taxon>
        <taxon>Alvinellidae</taxon>
        <taxon>Paralvinella</taxon>
    </lineage>
</organism>
<evidence type="ECO:0000313" key="8">
    <source>
        <dbReference type="EMBL" id="KAK2168941.1"/>
    </source>
</evidence>
<dbReference type="SUPFAM" id="SSF56112">
    <property type="entry name" value="Protein kinase-like (PK-like)"/>
    <property type="match status" value="1"/>
</dbReference>
<comment type="similarity">
    <text evidence="2">Belongs to the DIPK family.</text>
</comment>
<reference evidence="8" key="1">
    <citation type="journal article" date="2023" name="Mol. Biol. Evol.">
        <title>Third-Generation Sequencing Reveals the Adaptive Role of the Epigenome in Three Deep-Sea Polychaetes.</title>
        <authorList>
            <person name="Perez M."/>
            <person name="Aroh O."/>
            <person name="Sun Y."/>
            <person name="Lan Y."/>
            <person name="Juniper S.K."/>
            <person name="Young C.R."/>
            <person name="Angers B."/>
            <person name="Qian P.Y."/>
        </authorList>
    </citation>
    <scope>NUCLEOTIDE SEQUENCE</scope>
    <source>
        <strain evidence="8">P08H-3</strain>
    </source>
</reference>
<keyword evidence="6" id="KW-1133">Transmembrane helix</keyword>
<dbReference type="GO" id="GO:0005576">
    <property type="term" value="C:extracellular region"/>
    <property type="evidence" value="ECO:0007669"/>
    <property type="project" value="UniProtKB-SubCell"/>
</dbReference>
<keyword evidence="6" id="KW-0472">Membrane</keyword>
<keyword evidence="4" id="KW-0732">Signal</keyword>
<dbReference type="EMBL" id="JAODUP010000013">
    <property type="protein sequence ID" value="KAK2168941.1"/>
    <property type="molecule type" value="Genomic_DNA"/>
</dbReference>
<dbReference type="PANTHER" id="PTHR32073:SF10">
    <property type="entry name" value="FAM69 PROTEIN-KINASE DOMAIN-CONTAINING PROTEIN"/>
    <property type="match status" value="1"/>
</dbReference>
<keyword evidence="9" id="KW-1185">Reference proteome</keyword>
<evidence type="ECO:0000256" key="2">
    <source>
        <dbReference type="ARBA" id="ARBA00006338"/>
    </source>
</evidence>
<dbReference type="Proteomes" id="UP001208570">
    <property type="component" value="Unassembled WGS sequence"/>
</dbReference>
<sequence length="773" mass="87593">MIHLRVETNMNEEMGLYRILITIYYSKKSCASISFILGILLMVYFYLPYMLSPQPGSYYLNPRVNQMTMRSYSLKSDDAGSNRLNLVRVPDYLTEMSKCPACFGTDMCPEIKSGAIRIIEPDANDELKLKGVYNGYWNQKPVVLKRLNRHKEYAKVDSFLCQNASMELNCDVSKAILSEKSLVQNEKTFSPDFLRSVWGIIHDRSDQLAVAACLSEDAIKMLSENYDLNNDERLSPEEKAYFFTSLVLNPEALFLEFTKKEGLRIHFPEVLGYCGRIVVTEHAGQPLSSFLKEDFKKRADIGMMLLGMIFFLQNFSSKWSLVFSDFNFDNFYVKDDNIYIIDAEDMLLTDTELYPEPKGQLNEICNADCFKQFSMRLFDYDKVSRESICPHTPRVTEQAMYSLACERIFSYLPEHHKYSPYEGLLHNPPEDIAQILESSLQECVTETHKNGRIESIDVLSGLLERFSDFGHYDDDDYNDDNDDKKHNKSIVNQPDPNQAAIINPKLSMNQALVNQTPNQAVVNQVPNQAMINQLPNQVQLSQILDQGRVDQTPNQTIHEERAVVNHLPNQAVVNQIQNNVQNQGLINQLPNQSPVPVAMQQLLNQRLVNQIPNRIAINQVPNRVPNQVLVNQLPNQAVVNQVANQAPNQAVVNQGMVNQVQSHLPNQERIVNQVLSQLPNQVPNQGVINQVPNQGVVNQVPNQGVINQVPNQVPNQGVINQVPNQGVINQVPNQGVINQVPNQGVINQVPNQVPNQGVINQVPNQGVMPKQRK</sequence>
<evidence type="ECO:0000256" key="1">
    <source>
        <dbReference type="ARBA" id="ARBA00004613"/>
    </source>
</evidence>
<evidence type="ECO:0000256" key="5">
    <source>
        <dbReference type="SAM" id="MobiDB-lite"/>
    </source>
</evidence>